<dbReference type="SUPFAM" id="SSF52540">
    <property type="entry name" value="P-loop containing nucleoside triphosphate hydrolases"/>
    <property type="match status" value="1"/>
</dbReference>
<dbReference type="PANTHER" id="PTHR48082">
    <property type="entry name" value="ATP SYNTHASE SUBUNIT ALPHA, MITOCHONDRIAL"/>
    <property type="match status" value="1"/>
</dbReference>
<name>A0A9X6NSD2_HYPEX</name>
<dbReference type="InterPro" id="IPR027417">
    <property type="entry name" value="P-loop_NTPase"/>
</dbReference>
<dbReference type="PANTHER" id="PTHR48082:SF2">
    <property type="entry name" value="ATP SYNTHASE SUBUNIT ALPHA, MITOCHONDRIAL"/>
    <property type="match status" value="1"/>
</dbReference>
<organism evidence="1 2">
    <name type="scientific">Hypsibius exemplaris</name>
    <name type="common">Freshwater tardigrade</name>
    <dbReference type="NCBI Taxonomy" id="2072580"/>
    <lineage>
        <taxon>Eukaryota</taxon>
        <taxon>Metazoa</taxon>
        <taxon>Ecdysozoa</taxon>
        <taxon>Tardigrada</taxon>
        <taxon>Eutardigrada</taxon>
        <taxon>Parachela</taxon>
        <taxon>Hypsibioidea</taxon>
        <taxon>Hypsibiidae</taxon>
        <taxon>Hypsibius</taxon>
    </lineage>
</organism>
<sequence>MTVLSARILARHAMKIAPRMHRERPQRQEPLHHPNIGTAKSTSAETAMIDLKEAGCVLPAGPVNACVNGLKNIQADEKGAVEGTKHYSVGIKAPGIIPHASVPEPLQTRIKTVNSLVPIGQGQRELIIGERQNG</sequence>
<accession>A0A9X6NSD2</accession>
<keyword evidence="2" id="KW-1185">Reference proteome</keyword>
<protein>
    <submittedName>
        <fullName evidence="1">Uncharacterized protein</fullName>
    </submittedName>
</protein>
<dbReference type="InterPro" id="IPR005294">
    <property type="entry name" value="ATP_synth_F1_asu"/>
</dbReference>
<reference evidence="2" key="1">
    <citation type="submission" date="2017-01" db="EMBL/GenBank/DDBJ databases">
        <title>Comparative genomics of anhydrobiosis in the tardigrade Hypsibius dujardini.</title>
        <authorList>
            <person name="Yoshida Y."/>
            <person name="Koutsovoulos G."/>
            <person name="Laetsch D."/>
            <person name="Stevens L."/>
            <person name="Kumar S."/>
            <person name="Horikawa D."/>
            <person name="Ishino K."/>
            <person name="Komine S."/>
            <person name="Tomita M."/>
            <person name="Blaxter M."/>
            <person name="Arakawa K."/>
        </authorList>
    </citation>
    <scope>NUCLEOTIDE SEQUENCE [LARGE SCALE GENOMIC DNA]</scope>
    <source>
        <strain evidence="2">Z151</strain>
    </source>
</reference>
<dbReference type="Gene3D" id="3.40.50.12240">
    <property type="match status" value="1"/>
</dbReference>
<dbReference type="Proteomes" id="UP000192578">
    <property type="component" value="Unassembled WGS sequence"/>
</dbReference>
<dbReference type="GO" id="GO:0046933">
    <property type="term" value="F:proton-transporting ATP synthase activity, rotational mechanism"/>
    <property type="evidence" value="ECO:0007669"/>
    <property type="project" value="InterPro"/>
</dbReference>
<gene>
    <name evidence="1" type="ORF">BV898_19551</name>
</gene>
<dbReference type="GO" id="GO:0045259">
    <property type="term" value="C:proton-transporting ATP synthase complex"/>
    <property type="evidence" value="ECO:0007669"/>
    <property type="project" value="InterPro"/>
</dbReference>
<comment type="caution">
    <text evidence="1">The sequence shown here is derived from an EMBL/GenBank/DDBJ whole genome shotgun (WGS) entry which is preliminary data.</text>
</comment>
<dbReference type="AlphaFoldDB" id="A0A9X6NSD2"/>
<proteinExistence type="predicted"/>
<dbReference type="EMBL" id="MTYJ01000564">
    <property type="protein sequence ID" value="OWA55164.1"/>
    <property type="molecule type" value="Genomic_DNA"/>
</dbReference>
<evidence type="ECO:0000313" key="2">
    <source>
        <dbReference type="Proteomes" id="UP000192578"/>
    </source>
</evidence>
<dbReference type="GO" id="GO:0043531">
    <property type="term" value="F:ADP binding"/>
    <property type="evidence" value="ECO:0007669"/>
    <property type="project" value="TreeGrafter"/>
</dbReference>
<evidence type="ECO:0000313" key="1">
    <source>
        <dbReference type="EMBL" id="OWA55164.1"/>
    </source>
</evidence>
<dbReference type="OrthoDB" id="999071at2759"/>
<dbReference type="GO" id="GO:0005524">
    <property type="term" value="F:ATP binding"/>
    <property type="evidence" value="ECO:0007669"/>
    <property type="project" value="TreeGrafter"/>
</dbReference>